<protein>
    <recommendedName>
        <fullName evidence="1">DUF7948 domain-containing protein</fullName>
    </recommendedName>
</protein>
<evidence type="ECO:0000313" key="2">
    <source>
        <dbReference type="EMBL" id="HHQ16782.1"/>
    </source>
</evidence>
<comment type="caution">
    <text evidence="2">The sequence shown here is derived from an EMBL/GenBank/DDBJ whole genome shotgun (WGS) entry which is preliminary data.</text>
</comment>
<reference evidence="2" key="1">
    <citation type="journal article" date="2020" name="mSystems">
        <title>Genome- and Community-Level Interaction Insights into Carbon Utilization and Element Cycling Functions of Hydrothermarchaeota in Hydrothermal Sediment.</title>
        <authorList>
            <person name="Zhou Z."/>
            <person name="Liu Y."/>
            <person name="Xu W."/>
            <person name="Pan J."/>
            <person name="Luo Z.H."/>
            <person name="Li M."/>
        </authorList>
    </citation>
    <scope>NUCLEOTIDE SEQUENCE [LARGE SCALE GENOMIC DNA]</scope>
    <source>
        <strain evidence="2">SpSt-106</strain>
    </source>
</reference>
<dbReference type="InterPro" id="IPR057708">
    <property type="entry name" value="DUF7948"/>
</dbReference>
<dbReference type="EMBL" id="DRWR01000134">
    <property type="protein sequence ID" value="HHQ16782.1"/>
    <property type="molecule type" value="Genomic_DNA"/>
</dbReference>
<feature type="domain" description="DUF7948" evidence="1">
    <location>
        <begin position="42"/>
        <end position="237"/>
    </location>
</feature>
<organism evidence="2">
    <name type="scientific">Thermodesulfobacterium geofontis</name>
    <dbReference type="NCBI Taxonomy" id="1295609"/>
    <lineage>
        <taxon>Bacteria</taxon>
        <taxon>Pseudomonadati</taxon>
        <taxon>Thermodesulfobacteriota</taxon>
        <taxon>Thermodesulfobacteria</taxon>
        <taxon>Thermodesulfobacteriales</taxon>
        <taxon>Thermodesulfobacteriaceae</taxon>
        <taxon>Thermodesulfobacterium</taxon>
    </lineage>
</organism>
<evidence type="ECO:0000259" key="1">
    <source>
        <dbReference type="Pfam" id="PF25778"/>
    </source>
</evidence>
<dbReference type="Pfam" id="PF25778">
    <property type="entry name" value="DUF7948"/>
    <property type="match status" value="1"/>
</dbReference>
<gene>
    <name evidence="2" type="ORF">ENM15_08235</name>
</gene>
<proteinExistence type="predicted"/>
<sequence length="239" mass="26784">MIKKFLFLMIFLVVLLLEDIYAKEAGAEERFKSSIAKLQLPFIENKGQVHEDVAYYAKTFGGTVFVTKDGKIVYSIPEGKEVEEVKDKRGLKGAKEVKEERAFLKGVALYESFVGGVIKEVRGEETSQTKVSYFKGNDPSKWVSGLSTYGFVSLGEVYEGIEVRLRAYGKNVEKLFYVKPGASPSAIKVKIEGGKIKVNEKGELEVETKLGVLRFTKPIAYQEIEGKKVEVEVTYKVIK</sequence>
<name>A0A7V5XHY4_9BACT</name>
<accession>A0A7V5XHY4</accession>
<dbReference type="AlphaFoldDB" id="A0A7V5XHY4"/>